<protein>
    <submittedName>
        <fullName evidence="3">FecR family protein</fullName>
    </submittedName>
</protein>
<evidence type="ECO:0000259" key="2">
    <source>
        <dbReference type="Pfam" id="PF16344"/>
    </source>
</evidence>
<feature type="domain" description="FecR protein" evidence="1">
    <location>
        <begin position="107"/>
        <end position="197"/>
    </location>
</feature>
<dbReference type="PANTHER" id="PTHR30273:SF2">
    <property type="entry name" value="PROTEIN FECR"/>
    <property type="match status" value="1"/>
</dbReference>
<dbReference type="PIRSF" id="PIRSF018266">
    <property type="entry name" value="FecR"/>
    <property type="match status" value="1"/>
</dbReference>
<dbReference type="Proteomes" id="UP000316778">
    <property type="component" value="Unassembled WGS sequence"/>
</dbReference>
<dbReference type="GO" id="GO:0016989">
    <property type="term" value="F:sigma factor antagonist activity"/>
    <property type="evidence" value="ECO:0007669"/>
    <property type="project" value="TreeGrafter"/>
</dbReference>
<dbReference type="Pfam" id="PF04773">
    <property type="entry name" value="FecR"/>
    <property type="match status" value="1"/>
</dbReference>
<accession>A0A562SZH7</accession>
<dbReference type="InterPro" id="IPR032508">
    <property type="entry name" value="FecR_C"/>
</dbReference>
<evidence type="ECO:0000313" key="3">
    <source>
        <dbReference type="EMBL" id="TWI86705.1"/>
    </source>
</evidence>
<dbReference type="EMBL" id="VLLG01000004">
    <property type="protein sequence ID" value="TWI86705.1"/>
    <property type="molecule type" value="Genomic_DNA"/>
</dbReference>
<dbReference type="OrthoDB" id="697544at2"/>
<feature type="domain" description="Protein FecR C-terminal" evidence="2">
    <location>
        <begin position="247"/>
        <end position="315"/>
    </location>
</feature>
<organism evidence="3 4">
    <name type="scientific">Chitinophaga japonensis</name>
    <name type="common">Flexibacter japonensis</name>
    <dbReference type="NCBI Taxonomy" id="104662"/>
    <lineage>
        <taxon>Bacteria</taxon>
        <taxon>Pseudomonadati</taxon>
        <taxon>Bacteroidota</taxon>
        <taxon>Chitinophagia</taxon>
        <taxon>Chitinophagales</taxon>
        <taxon>Chitinophagaceae</taxon>
        <taxon>Chitinophaga</taxon>
    </lineage>
</organism>
<keyword evidence="4" id="KW-1185">Reference proteome</keyword>
<proteinExistence type="predicted"/>
<dbReference type="AlphaFoldDB" id="A0A562SZH7"/>
<dbReference type="InterPro" id="IPR006860">
    <property type="entry name" value="FecR"/>
</dbReference>
<dbReference type="RefSeq" id="WP_145716712.1">
    <property type="nucleotide sequence ID" value="NZ_BAAAFY010000004.1"/>
</dbReference>
<sequence length="321" mass="35946">MSTQPTKALLEKYVAGKCTPGERLLVEAWYRQEQERRSSQALPELQHTEQAIWEKIQHTVRQPAKRVPVSRYTALKVAACLLLLLGAGYLLQRLWPATPRWLEVAAQGRPLQLQLDDGSVIWLNAGGRLRYPARFSGRSRLVELLGGEACLDVRQDPAHPFLVKCGGTRTRVLGTVFNIRTYEGPGMLQVTVQEGKVAVSCDGGLEKLAGREMVLQPGERLTLYTRQQQWHKERADAAAMNGWTAGRLLFSNERLDLIAWQLEQRYRVRISFADTTLAGYRITAGFAAADPLEEVLDALSLANNLHYAIQDDSVIFSKPSP</sequence>
<dbReference type="InterPro" id="IPR012373">
    <property type="entry name" value="Ferrdict_sens_TM"/>
</dbReference>
<evidence type="ECO:0000313" key="4">
    <source>
        <dbReference type="Proteomes" id="UP000316778"/>
    </source>
</evidence>
<comment type="caution">
    <text evidence="3">The sequence shown here is derived from an EMBL/GenBank/DDBJ whole genome shotgun (WGS) entry which is preliminary data.</text>
</comment>
<reference evidence="3 4" key="1">
    <citation type="journal article" date="2013" name="Stand. Genomic Sci.">
        <title>Genomic Encyclopedia of Type Strains, Phase I: The one thousand microbial genomes (KMG-I) project.</title>
        <authorList>
            <person name="Kyrpides N.C."/>
            <person name="Woyke T."/>
            <person name="Eisen J.A."/>
            <person name="Garrity G."/>
            <person name="Lilburn T.G."/>
            <person name="Beck B.J."/>
            <person name="Whitman W.B."/>
            <person name="Hugenholtz P."/>
            <person name="Klenk H.P."/>
        </authorList>
    </citation>
    <scope>NUCLEOTIDE SEQUENCE [LARGE SCALE GENOMIC DNA]</scope>
    <source>
        <strain evidence="3 4">DSM 13484</strain>
    </source>
</reference>
<gene>
    <name evidence="3" type="ORF">LX66_3968</name>
</gene>
<dbReference type="Gene3D" id="2.60.120.1440">
    <property type="match status" value="1"/>
</dbReference>
<dbReference type="Gene3D" id="3.55.50.30">
    <property type="match status" value="1"/>
</dbReference>
<name>A0A562SZH7_CHIJA</name>
<dbReference type="PANTHER" id="PTHR30273">
    <property type="entry name" value="PERIPLASMIC SIGNAL SENSOR AND SIGMA FACTOR ACTIVATOR FECR-RELATED"/>
    <property type="match status" value="1"/>
</dbReference>
<dbReference type="Pfam" id="PF16344">
    <property type="entry name" value="FecR_C"/>
    <property type="match status" value="1"/>
</dbReference>
<evidence type="ECO:0000259" key="1">
    <source>
        <dbReference type="Pfam" id="PF04773"/>
    </source>
</evidence>